<dbReference type="InterPro" id="IPR034001">
    <property type="entry name" value="ABCG_PDR_1"/>
</dbReference>
<evidence type="ECO:0000256" key="14">
    <source>
        <dbReference type="SAM" id="MobiDB-lite"/>
    </source>
</evidence>
<name>A0A401L748_ASPAW</name>
<feature type="binding site" evidence="12">
    <location>
        <position position="1481"/>
    </location>
    <ligand>
        <name>FAD</name>
        <dbReference type="ChEBI" id="CHEBI:57692"/>
    </ligand>
</feature>
<dbReference type="PANTHER" id="PTHR19241">
    <property type="entry name" value="ATP-BINDING CASSETTE TRANSPORTER"/>
    <property type="match status" value="1"/>
</dbReference>
<evidence type="ECO:0000256" key="5">
    <source>
        <dbReference type="ARBA" id="ARBA00022475"/>
    </source>
</evidence>
<feature type="transmembrane region" description="Helical" evidence="13">
    <location>
        <begin position="521"/>
        <end position="543"/>
    </location>
</feature>
<keyword evidence="7" id="KW-0547">Nucleotide-binding</keyword>
<comment type="similarity">
    <text evidence="3">Belongs to the ABC transporter superfamily. ABCG family. PDR (TC 3.A.1.205) subfamily.</text>
</comment>
<dbReference type="PROSITE" id="PS50893">
    <property type="entry name" value="ABC_TRANSPORTER_2"/>
    <property type="match status" value="2"/>
</dbReference>
<keyword evidence="11 13" id="KW-0472">Membrane</keyword>
<dbReference type="PRINTS" id="PR00757">
    <property type="entry name" value="AMINEOXDASEF"/>
</dbReference>
<feature type="transmembrane region" description="Helical" evidence="13">
    <location>
        <begin position="598"/>
        <end position="620"/>
    </location>
</feature>
<evidence type="ECO:0000313" key="16">
    <source>
        <dbReference type="EMBL" id="GCB27344.1"/>
    </source>
</evidence>
<dbReference type="PROSITE" id="PS00211">
    <property type="entry name" value="ABC_TRANSPORTER_1"/>
    <property type="match status" value="1"/>
</dbReference>
<dbReference type="Pfam" id="PF19055">
    <property type="entry name" value="ABC2_membrane_7"/>
    <property type="match status" value="1"/>
</dbReference>
<evidence type="ECO:0000256" key="12">
    <source>
        <dbReference type="PIRSR" id="PIRSR601613-1"/>
    </source>
</evidence>
<accession>A0A401L748</accession>
<feature type="transmembrane region" description="Helical" evidence="13">
    <location>
        <begin position="1283"/>
        <end position="1306"/>
    </location>
</feature>
<feature type="binding site" evidence="12">
    <location>
        <position position="1699"/>
    </location>
    <ligand>
        <name>FAD</name>
        <dbReference type="ChEBI" id="CHEBI:57692"/>
    </ligand>
</feature>
<feature type="transmembrane region" description="Helical" evidence="13">
    <location>
        <begin position="738"/>
        <end position="755"/>
    </location>
</feature>
<dbReference type="InterPro" id="IPR029481">
    <property type="entry name" value="ABC_trans_N"/>
</dbReference>
<dbReference type="InterPro" id="IPR034003">
    <property type="entry name" value="ABCG_PDR_2"/>
</dbReference>
<evidence type="ECO:0000256" key="9">
    <source>
        <dbReference type="ARBA" id="ARBA00022989"/>
    </source>
</evidence>
<evidence type="ECO:0000259" key="15">
    <source>
        <dbReference type="PROSITE" id="PS50893"/>
    </source>
</evidence>
<keyword evidence="8" id="KW-0067">ATP-binding</keyword>
<dbReference type="Gene3D" id="3.40.50.300">
    <property type="entry name" value="P-loop containing nucleotide triphosphate hydrolases"/>
    <property type="match status" value="2"/>
</dbReference>
<dbReference type="InterPro" id="IPR010929">
    <property type="entry name" value="PDR_CDR_ABC"/>
</dbReference>
<dbReference type="Pfam" id="PF06422">
    <property type="entry name" value="PDR_CDR"/>
    <property type="match status" value="1"/>
</dbReference>
<dbReference type="GO" id="GO:0005524">
    <property type="term" value="F:ATP binding"/>
    <property type="evidence" value="ECO:0007669"/>
    <property type="project" value="UniProtKB-KW"/>
</dbReference>
<dbReference type="Pfam" id="PF00005">
    <property type="entry name" value="ABC_tran"/>
    <property type="match status" value="2"/>
</dbReference>
<dbReference type="STRING" id="105351.A0A401L748"/>
<feature type="transmembrane region" description="Helical" evidence="13">
    <location>
        <begin position="1230"/>
        <end position="1262"/>
    </location>
</feature>
<dbReference type="EMBL" id="BDHI01000028">
    <property type="protein sequence ID" value="GCB27344.1"/>
    <property type="molecule type" value="Genomic_DNA"/>
</dbReference>
<dbReference type="SUPFAM" id="SSF52540">
    <property type="entry name" value="P-loop containing nucleoside triphosphate hydrolases"/>
    <property type="match status" value="2"/>
</dbReference>
<dbReference type="FunFam" id="3.40.50.300:FF:000054">
    <property type="entry name" value="ABC multidrug transporter atrF"/>
    <property type="match status" value="1"/>
</dbReference>
<feature type="transmembrane region" description="Helical" evidence="13">
    <location>
        <begin position="626"/>
        <end position="648"/>
    </location>
</feature>
<dbReference type="GO" id="GO:0016491">
    <property type="term" value="F:oxidoreductase activity"/>
    <property type="evidence" value="ECO:0007669"/>
    <property type="project" value="UniProtKB-KW"/>
</dbReference>
<feature type="transmembrane region" description="Helical" evidence="13">
    <location>
        <begin position="1192"/>
        <end position="1210"/>
    </location>
</feature>
<keyword evidence="10 13" id="KW-0560">Oxidoreductase</keyword>
<gene>
    <name evidence="16" type="ORF">AAWM_10229</name>
</gene>
<feature type="transmembrane region" description="Helical" evidence="13">
    <location>
        <begin position="487"/>
        <end position="509"/>
    </location>
</feature>
<organism evidence="16 17">
    <name type="scientific">Aspergillus awamori</name>
    <name type="common">Black koji mold</name>
    <dbReference type="NCBI Taxonomy" id="105351"/>
    <lineage>
        <taxon>Eukaryota</taxon>
        <taxon>Fungi</taxon>
        <taxon>Dikarya</taxon>
        <taxon>Ascomycota</taxon>
        <taxon>Pezizomycotina</taxon>
        <taxon>Eurotiomycetes</taxon>
        <taxon>Eurotiomycetidae</taxon>
        <taxon>Eurotiales</taxon>
        <taxon>Aspergillaceae</taxon>
        <taxon>Aspergillus</taxon>
    </lineage>
</organism>
<comment type="cofactor">
    <cofactor evidence="1 13">
        <name>FAD</name>
        <dbReference type="ChEBI" id="CHEBI:57692"/>
    </cofactor>
</comment>
<comment type="similarity">
    <text evidence="13">Belongs to the flavin monoamine oxidase family.</text>
</comment>
<dbReference type="InterPro" id="IPR017871">
    <property type="entry name" value="ABC_transporter-like_CS"/>
</dbReference>
<reference evidence="16 17" key="1">
    <citation type="submission" date="2016-09" db="EMBL/GenBank/DDBJ databases">
        <title>Aspergillus awamori IFM 58123T.</title>
        <authorList>
            <person name="Kusuya Y."/>
            <person name="Shimizu M."/>
            <person name="Takahashi H."/>
            <person name="Yaguchi T."/>
        </authorList>
    </citation>
    <scope>NUCLEOTIDE SEQUENCE [LARGE SCALE GENOMIC DNA]</scope>
    <source>
        <strain evidence="16 17">IFM 58123</strain>
    </source>
</reference>
<evidence type="ECO:0000256" key="1">
    <source>
        <dbReference type="ARBA" id="ARBA00001974"/>
    </source>
</evidence>
<dbReference type="Pfam" id="PF01061">
    <property type="entry name" value="ABC2_membrane"/>
    <property type="match status" value="2"/>
</dbReference>
<dbReference type="InterPro" id="IPR043926">
    <property type="entry name" value="ABCG_dom"/>
</dbReference>
<comment type="caution">
    <text evidence="16">The sequence shown here is derived from an EMBL/GenBank/DDBJ whole genome shotgun (WGS) entry which is preliminary data.</text>
</comment>
<dbReference type="CDD" id="cd03232">
    <property type="entry name" value="ABCG_PDR_domain2"/>
    <property type="match status" value="1"/>
</dbReference>
<feature type="binding site" evidence="12">
    <location>
        <position position="1807"/>
    </location>
    <ligand>
        <name>substrate</name>
    </ligand>
</feature>
<dbReference type="InterPro" id="IPR001613">
    <property type="entry name" value="Flavin_amine_oxidase"/>
</dbReference>
<evidence type="ECO:0000256" key="10">
    <source>
        <dbReference type="ARBA" id="ARBA00023002"/>
    </source>
</evidence>
<evidence type="ECO:0000256" key="8">
    <source>
        <dbReference type="ARBA" id="ARBA00022840"/>
    </source>
</evidence>
<proteinExistence type="inferred from homology"/>
<feature type="transmembrane region" description="Helical" evidence="13">
    <location>
        <begin position="1431"/>
        <end position="1449"/>
    </location>
</feature>
<dbReference type="GO" id="GO:0005886">
    <property type="term" value="C:plasma membrane"/>
    <property type="evidence" value="ECO:0007669"/>
    <property type="project" value="UniProtKB-SubCell"/>
</dbReference>
<keyword evidence="13" id="KW-0274">FAD</keyword>
<feature type="transmembrane region" description="Helical" evidence="13">
    <location>
        <begin position="1159"/>
        <end position="1180"/>
    </location>
</feature>
<dbReference type="CDD" id="cd03233">
    <property type="entry name" value="ABCG_PDR_domain1"/>
    <property type="match status" value="1"/>
</dbReference>
<feature type="domain" description="ABC transporter" evidence="15">
    <location>
        <begin position="824"/>
        <end position="1066"/>
    </location>
</feature>
<dbReference type="InterPro" id="IPR003593">
    <property type="entry name" value="AAA+_ATPase"/>
</dbReference>
<dbReference type="SUPFAM" id="SSF51905">
    <property type="entry name" value="FAD/NAD(P)-binding domain"/>
    <property type="match status" value="1"/>
</dbReference>
<evidence type="ECO:0000256" key="7">
    <source>
        <dbReference type="ARBA" id="ARBA00022741"/>
    </source>
</evidence>
<keyword evidence="17" id="KW-1185">Reference proteome</keyword>
<evidence type="ECO:0000256" key="11">
    <source>
        <dbReference type="ARBA" id="ARBA00023136"/>
    </source>
</evidence>
<feature type="binding site" evidence="12">
    <location>
        <position position="1893"/>
    </location>
    <ligand>
        <name>FAD</name>
        <dbReference type="ChEBI" id="CHEBI:57692"/>
    </ligand>
</feature>
<evidence type="ECO:0000256" key="6">
    <source>
        <dbReference type="ARBA" id="ARBA00022692"/>
    </source>
</evidence>
<dbReference type="GO" id="GO:0140359">
    <property type="term" value="F:ABC-type transporter activity"/>
    <property type="evidence" value="ECO:0007669"/>
    <property type="project" value="InterPro"/>
</dbReference>
<feature type="transmembrane region" description="Helical" evidence="13">
    <location>
        <begin position="563"/>
        <end position="586"/>
    </location>
</feature>
<keyword evidence="4" id="KW-0813">Transport</keyword>
<dbReference type="InterPro" id="IPR002937">
    <property type="entry name" value="Amino_oxidase"/>
</dbReference>
<feature type="region of interest" description="Disordered" evidence="14">
    <location>
        <begin position="1"/>
        <end position="21"/>
    </location>
</feature>
<dbReference type="Pfam" id="PF14510">
    <property type="entry name" value="ABC_trans_N"/>
    <property type="match status" value="1"/>
</dbReference>
<feature type="region of interest" description="Disordered" evidence="14">
    <location>
        <begin position="782"/>
        <end position="809"/>
    </location>
</feature>
<evidence type="ECO:0000256" key="4">
    <source>
        <dbReference type="ARBA" id="ARBA00022448"/>
    </source>
</evidence>
<dbReference type="SUPFAM" id="SSF54373">
    <property type="entry name" value="FAD-linked reductases, C-terminal domain"/>
    <property type="match status" value="1"/>
</dbReference>
<evidence type="ECO:0000256" key="3">
    <source>
        <dbReference type="ARBA" id="ARBA00006012"/>
    </source>
</evidence>
<keyword evidence="6 13" id="KW-0812">Transmembrane</keyword>
<sequence>MAAPDNSGTKPDILNAEAYQGDISTEDQRKIMKLARRLTAESTRSRHDGMPPNPFTTSCDPSLDPNSPKFNARHWARTVLHWSSQDPDRFPQRTAGVSFRSLGVHGYGRSTAYQKDFLNAILQVGDIVSGLINSRNRKLQILKDHDGLLRSGEMLLVLGRPGSGVSTLLKTIAGQTKGLSLDDSTEFNYQGIPWDLMHRKFRGDVTYQAETDVHFPHLTVGQTLQYAALARTPHNRLPGVSRETYATHLRDVVMAIFGISHTVNTKVGDDFIRGVSGGERKRVSIAELALTQSCIQCWDNSTRGLDSATALEFVRTVRLSVDVAGTAAVVALYQASQQAYDVFDKVALLYEGRQIYFGPIDQAKSYFTELGYECPERQTTADFLTSLTNPVERVVRSGFESRVPRTPGEFAKCWEQSVLRARLLGEISDFEGEHPIGGPMLQKFENSRNAERSPLMTSNSPYTISVLQQIALCMRRGYRRILGDPSFFIVTVLGNFILSLILGSVFYHLSDTSASFTDRCILLFFALLFNALNSALEILALYAQRPIVEKHASYAFYHPMSEAMASMICDLPCKILSTLAFNLPLYYMSNLRRDSGHVVIYLLFAFLSTLTMSMIFRTIAQLTRTVAQALTPIALGVVGLIVYTGFVLPTRNMQVWLRWLNYINPIAYSYETLVANEFHHREFVCASFVPSGPGYESISDTERTCSVAGATSASTVVSGDAYVEANYGYYYSHTWRNFGILVAFILFFMTTYLLIAEFVKFSYSKGEVLVFQRKHRVAHIGGEPANDEESTVEKETAASHNCVDSNEGAEEDQSLKFRFESNTLHWRDVCYDVPIKGEMRRIADHIDGWVTPGTLTALMGASGAGKTTLLDLLASRVKTGVVSGNICVNGTPRDASFQRRVGYVQQQDVHLETSTIREALQFSALLRQPASTSRAEKLQYVEEVIDLLEMRSYADAVVGVPGEGLNVEQRKRLTIGVELAAKPDLLLFLDEPTSGLDSQTAWSISLLLRKLSNHGQAILCTIHQPSAILFQQFDRLLLLAKGGRTVYFGPIGPNSKTLIGYFEQHGARPCADEENPAEWMLEVIGAAPGSSSVRDWPVTWKESREFQETRKELGRLEQSGSPSLEDESTSVQQYAAPFYIQLGLCTKRVFEQYWRSPSYIYAKLILCFGAALFIGLSFLNTKVTVLGLQHQTFAIFMLLVIFAFLAYQTMPNFIKQRDLYEVRERPAKTYAWSAFMLANIVVDIPWNSLAAVLIFLPFYYIIGMYHNAEETHTVNERSGLMFLLVWSFMMHCGTFTIMVVASVATAEVGATLALLLFSMSLIFCGVMASPASLPGFWIFMYRVSPMTYLVSGMLSAGLANTAVHCSDLELVVVQPPANETCASYLADYMEIAGGAVYNPQATADCEYCQMTNSNVYLASLSTSYAERWRNFGLMWAYIAFNIFAALFLYCPTTVTLEFEMSVSNDPTTKLYDAVIVGAGLSGLQAAHSIQAAGFSVCILEATDRMGGKTLTVKSSEKGYNDLGAAWVNDTNQTEIFKLHQRYGLDGVVQYTCGDDILESGEGVIRKIPYGLPLTGLPKKLLDILRIESSRLDLDDPTSFPGATEVDNLTFRDFCVEKTGSEDVIHITDAISTALLGLNSNELSALYMLYYFKSGSGIDNLLSDERDGAQYLRTRQGTQTIARKMADELTQSDIFLGMPVTSINQTDADAHCVVQTLDGSSFRCRRVIVSIPTTLYRSVSFHPPLPHAKQVLSDHTIMGYYSKVIFIFKEPWWRDAGLTGIVNCAGGPITFTRDTSVPTDDQWSITCFMVGSRGRAWSKLSKDDRYSQVWEQFRRCFEEFVENIPEPVNTLEMEWSKEPYFLGAPCPAMIPGLLTTAGSDLAAPHGKVHFIGTETSTVWRGYMEGAIRAGQRGGAEVVTALQED</sequence>
<evidence type="ECO:0000313" key="17">
    <source>
        <dbReference type="Proteomes" id="UP000286921"/>
    </source>
</evidence>
<evidence type="ECO:0000256" key="13">
    <source>
        <dbReference type="RuleBase" id="RU362067"/>
    </source>
</evidence>
<dbReference type="Proteomes" id="UP000286921">
    <property type="component" value="Unassembled WGS sequence"/>
</dbReference>
<evidence type="ECO:0000256" key="2">
    <source>
        <dbReference type="ARBA" id="ARBA00004651"/>
    </source>
</evidence>
<dbReference type="InterPro" id="IPR036188">
    <property type="entry name" value="FAD/NAD-bd_sf"/>
</dbReference>
<feature type="binding site" evidence="12">
    <location>
        <begin position="1500"/>
        <end position="1501"/>
    </location>
    <ligand>
        <name>FAD</name>
        <dbReference type="ChEBI" id="CHEBI:57692"/>
    </ligand>
</feature>
<dbReference type="Gene3D" id="1.10.405.10">
    <property type="entry name" value="Guanine Nucleotide Dissociation Inhibitor, domain 1"/>
    <property type="match status" value="1"/>
</dbReference>
<feature type="transmembrane region" description="Helical" evidence="13">
    <location>
        <begin position="1312"/>
        <end position="1339"/>
    </location>
</feature>
<dbReference type="SMART" id="SM00382">
    <property type="entry name" value="AAA"/>
    <property type="match status" value="2"/>
</dbReference>
<keyword evidence="9 13" id="KW-1133">Transmembrane helix</keyword>
<keyword evidence="5" id="KW-1003">Cell membrane</keyword>
<dbReference type="InterPro" id="IPR003439">
    <property type="entry name" value="ABC_transporter-like_ATP-bd"/>
</dbReference>
<dbReference type="InterPro" id="IPR027417">
    <property type="entry name" value="P-loop_NTPase"/>
</dbReference>
<keyword evidence="13" id="KW-0285">Flavoprotein</keyword>
<dbReference type="Gene3D" id="3.50.50.60">
    <property type="entry name" value="FAD/NAD(P)-binding domain"/>
    <property type="match status" value="1"/>
</dbReference>
<dbReference type="EC" id="1.4.3.-" evidence="13"/>
<feature type="domain" description="ABC transporter" evidence="15">
    <location>
        <begin position="122"/>
        <end position="376"/>
    </location>
</feature>
<dbReference type="Gene3D" id="3.90.660.10">
    <property type="match status" value="1"/>
</dbReference>
<feature type="region of interest" description="Disordered" evidence="14">
    <location>
        <begin position="40"/>
        <end position="62"/>
    </location>
</feature>
<dbReference type="Pfam" id="PF01593">
    <property type="entry name" value="Amino_oxidase"/>
    <property type="match status" value="1"/>
</dbReference>
<protein>
    <recommendedName>
        <fullName evidence="13">Amine oxidase</fullName>
        <ecNumber evidence="13">1.4.3.-</ecNumber>
    </recommendedName>
</protein>
<dbReference type="InterPro" id="IPR013525">
    <property type="entry name" value="ABC2_TM"/>
</dbReference>
<comment type="subcellular location">
    <subcellularLocation>
        <location evidence="2">Cell membrane</location>
        <topology evidence="2">Multi-pass membrane protein</topology>
    </subcellularLocation>
</comment>
<dbReference type="GO" id="GO:0016887">
    <property type="term" value="F:ATP hydrolysis activity"/>
    <property type="evidence" value="ECO:0007669"/>
    <property type="project" value="InterPro"/>
</dbReference>